<feature type="domain" description="WRKY" evidence="7">
    <location>
        <begin position="123"/>
        <end position="186"/>
    </location>
</feature>
<proteinExistence type="predicted"/>
<comment type="caution">
    <text evidence="8">The sequence shown here is derived from an EMBL/GenBank/DDBJ whole genome shotgun (WGS) entry which is preliminary data.</text>
</comment>
<dbReference type="EMBL" id="JAMYWD010000005">
    <property type="protein sequence ID" value="KAJ4972120.1"/>
    <property type="molecule type" value="Genomic_DNA"/>
</dbReference>
<accession>A0A9Q0QUC4</accession>
<dbReference type="SMART" id="SM00774">
    <property type="entry name" value="WRKY"/>
    <property type="match status" value="1"/>
</dbReference>
<reference evidence="8" key="1">
    <citation type="journal article" date="2023" name="Plant J.">
        <title>The genome of the king protea, Protea cynaroides.</title>
        <authorList>
            <person name="Chang J."/>
            <person name="Duong T.A."/>
            <person name="Schoeman C."/>
            <person name="Ma X."/>
            <person name="Roodt D."/>
            <person name="Barker N."/>
            <person name="Li Z."/>
            <person name="Van de Peer Y."/>
            <person name="Mizrachi E."/>
        </authorList>
    </citation>
    <scope>NUCLEOTIDE SEQUENCE</scope>
    <source>
        <tissue evidence="8">Young leaves</tissue>
    </source>
</reference>
<dbReference type="PROSITE" id="PS50811">
    <property type="entry name" value="WRKY"/>
    <property type="match status" value="1"/>
</dbReference>
<protein>
    <recommendedName>
        <fullName evidence="7">WRKY domain-containing protein</fullName>
    </recommendedName>
</protein>
<gene>
    <name evidence="8" type="ORF">NE237_005219</name>
</gene>
<dbReference type="GO" id="GO:0003700">
    <property type="term" value="F:DNA-binding transcription factor activity"/>
    <property type="evidence" value="ECO:0007669"/>
    <property type="project" value="InterPro"/>
</dbReference>
<feature type="region of interest" description="Disordered" evidence="6">
    <location>
        <begin position="84"/>
        <end position="111"/>
    </location>
</feature>
<evidence type="ECO:0000313" key="9">
    <source>
        <dbReference type="Proteomes" id="UP001141806"/>
    </source>
</evidence>
<evidence type="ECO:0000256" key="3">
    <source>
        <dbReference type="ARBA" id="ARBA00023125"/>
    </source>
</evidence>
<evidence type="ECO:0000256" key="6">
    <source>
        <dbReference type="SAM" id="MobiDB-lite"/>
    </source>
</evidence>
<evidence type="ECO:0000256" key="5">
    <source>
        <dbReference type="ARBA" id="ARBA00023242"/>
    </source>
</evidence>
<dbReference type="Proteomes" id="UP001141806">
    <property type="component" value="Unassembled WGS sequence"/>
</dbReference>
<evidence type="ECO:0000256" key="2">
    <source>
        <dbReference type="ARBA" id="ARBA00023015"/>
    </source>
</evidence>
<evidence type="ECO:0000256" key="1">
    <source>
        <dbReference type="ARBA" id="ARBA00004123"/>
    </source>
</evidence>
<keyword evidence="9" id="KW-1185">Reference proteome</keyword>
<evidence type="ECO:0000313" key="8">
    <source>
        <dbReference type="EMBL" id="KAJ4972120.1"/>
    </source>
</evidence>
<dbReference type="AlphaFoldDB" id="A0A9Q0QUC4"/>
<feature type="compositionally biased region" description="Basic and acidic residues" evidence="6">
    <location>
        <begin position="87"/>
        <end position="108"/>
    </location>
</feature>
<dbReference type="SUPFAM" id="SSF118290">
    <property type="entry name" value="WRKY DNA-binding domain"/>
    <property type="match status" value="1"/>
</dbReference>
<dbReference type="InterPro" id="IPR003657">
    <property type="entry name" value="WRKY_dom"/>
</dbReference>
<dbReference type="InterPro" id="IPR036576">
    <property type="entry name" value="WRKY_dom_sf"/>
</dbReference>
<keyword evidence="2" id="KW-0805">Transcription regulation</keyword>
<dbReference type="GO" id="GO:0043565">
    <property type="term" value="F:sequence-specific DNA binding"/>
    <property type="evidence" value="ECO:0007669"/>
    <property type="project" value="InterPro"/>
</dbReference>
<evidence type="ECO:0000259" key="7">
    <source>
        <dbReference type="PROSITE" id="PS50811"/>
    </source>
</evidence>
<dbReference type="InterPro" id="IPR044810">
    <property type="entry name" value="WRKY_plant"/>
</dbReference>
<evidence type="ECO:0000256" key="4">
    <source>
        <dbReference type="ARBA" id="ARBA00023163"/>
    </source>
</evidence>
<sequence length="311" mass="34910">MKSPEPENLSVGRKKSIEELNRGREFASELQIMLRKSSGDQGSVIAEELVEKILKSFTDALAILNSGEFSEICEDPATAQADLPCCDDQKTEGSGENRKRPASIDHPKGGYKRRKISQTWSKVTPKPLEDSYSWRKYGQKEILNAKYPRSYFRCTHRHYQGCLATKQVQKTEDETPMYRTTYIGHHTCQDVLKAPQFIMDDIPKDAILLSFESNPATKQELPCFSSLPSVKQEHKKEASVLRDTKTHSNQSSLDYLIWSDLPSIESSGPTSVLPSTPGSDYGDVSGVYSCTTSSHSSFDMVGSVDFDEFWI</sequence>
<dbReference type="PANTHER" id="PTHR31282">
    <property type="entry name" value="WRKY TRANSCRIPTION FACTOR 21-RELATED"/>
    <property type="match status" value="1"/>
</dbReference>
<dbReference type="GO" id="GO:0005634">
    <property type="term" value="C:nucleus"/>
    <property type="evidence" value="ECO:0007669"/>
    <property type="project" value="UniProtKB-SubCell"/>
</dbReference>
<dbReference type="Gene3D" id="2.20.25.80">
    <property type="entry name" value="WRKY domain"/>
    <property type="match status" value="1"/>
</dbReference>
<organism evidence="8 9">
    <name type="scientific">Protea cynaroides</name>
    <dbReference type="NCBI Taxonomy" id="273540"/>
    <lineage>
        <taxon>Eukaryota</taxon>
        <taxon>Viridiplantae</taxon>
        <taxon>Streptophyta</taxon>
        <taxon>Embryophyta</taxon>
        <taxon>Tracheophyta</taxon>
        <taxon>Spermatophyta</taxon>
        <taxon>Magnoliopsida</taxon>
        <taxon>Proteales</taxon>
        <taxon>Proteaceae</taxon>
        <taxon>Protea</taxon>
    </lineage>
</organism>
<name>A0A9Q0QUC4_9MAGN</name>
<comment type="subcellular location">
    <subcellularLocation>
        <location evidence="1">Nucleus</location>
    </subcellularLocation>
</comment>
<keyword evidence="4" id="KW-0804">Transcription</keyword>
<dbReference type="Pfam" id="PF03106">
    <property type="entry name" value="WRKY"/>
    <property type="match status" value="1"/>
</dbReference>
<dbReference type="OrthoDB" id="2021064at2759"/>
<keyword evidence="3" id="KW-0238">DNA-binding</keyword>
<keyword evidence="5" id="KW-0539">Nucleus</keyword>